<evidence type="ECO:0000313" key="2">
    <source>
        <dbReference type="Proteomes" id="UP000664034"/>
    </source>
</evidence>
<accession>A0A939GJK8</accession>
<comment type="caution">
    <text evidence="1">The sequence shown here is derived from an EMBL/GenBank/DDBJ whole genome shotgun (WGS) entry which is preliminary data.</text>
</comment>
<dbReference type="AlphaFoldDB" id="A0A939GJK8"/>
<name>A0A939GJK8_9BACT</name>
<gene>
    <name evidence="1" type="ORF">J2I47_13855</name>
</gene>
<dbReference type="EMBL" id="JAFMYV010000006">
    <property type="protein sequence ID" value="MBO0937637.1"/>
    <property type="molecule type" value="Genomic_DNA"/>
</dbReference>
<proteinExistence type="predicted"/>
<organism evidence="1 2">
    <name type="scientific">Fibrella rubiginis</name>
    <dbReference type="NCBI Taxonomy" id="2817060"/>
    <lineage>
        <taxon>Bacteria</taxon>
        <taxon>Pseudomonadati</taxon>
        <taxon>Bacteroidota</taxon>
        <taxon>Cytophagia</taxon>
        <taxon>Cytophagales</taxon>
        <taxon>Spirosomataceae</taxon>
        <taxon>Fibrella</taxon>
    </lineage>
</organism>
<dbReference type="RefSeq" id="WP_207365177.1">
    <property type="nucleotide sequence ID" value="NZ_JAFMYV010000006.1"/>
</dbReference>
<dbReference type="Proteomes" id="UP000664034">
    <property type="component" value="Unassembled WGS sequence"/>
</dbReference>
<dbReference type="SUPFAM" id="SSF53098">
    <property type="entry name" value="Ribonuclease H-like"/>
    <property type="match status" value="1"/>
</dbReference>
<reference evidence="1" key="1">
    <citation type="submission" date="2021-03" db="EMBL/GenBank/DDBJ databases">
        <title>Fibrella sp. HMF5335 genome sequencing and assembly.</title>
        <authorList>
            <person name="Kang H."/>
            <person name="Kim H."/>
            <person name="Bae S."/>
            <person name="Joh K."/>
        </authorList>
    </citation>
    <scope>NUCLEOTIDE SEQUENCE</scope>
    <source>
        <strain evidence="1">HMF5335</strain>
    </source>
</reference>
<keyword evidence="2" id="KW-1185">Reference proteome</keyword>
<evidence type="ECO:0000313" key="1">
    <source>
        <dbReference type="EMBL" id="MBO0937637.1"/>
    </source>
</evidence>
<protein>
    <submittedName>
        <fullName evidence="1">Uncharacterized protein</fullName>
    </submittedName>
</protein>
<dbReference type="InterPro" id="IPR012337">
    <property type="entry name" value="RNaseH-like_sf"/>
</dbReference>
<sequence>MSSLLQFIAEQTSGTFYKSARYCVDAEVNIPSLSYDDPQYFTIQRDKFGETDTSLRTTKDLKQLARQIQHTEAPLFSYFLDGSRRVYKVDDIAYQKRIFPVVGGQVGVACCERKSPDTFRTAIFENHLVLSLPTLAASDGMGRPELFFGNLLSQINEMQRLKRFGLQFSEVLPYNSDRNDGGREEYMDRGTVKIQAKMIASEKKVVEELVRNNLLNQDNYLIKDGSLQYPKTGIKAVDIETARFRSNFRRVVGVSKLFNPEFSKDKRGQSNASAIADLLPYHRTPVAMYQESRVGNVYFAIWYVRIRERKHSDSPFAGVVKLEKILVTDDEQNYGLDSSEVDRITANIINERNPVCYGKDQRWANHLYPVYLTETFIKSRYLSDLYFINLF</sequence>